<feature type="region of interest" description="Disordered" evidence="1">
    <location>
        <begin position="1"/>
        <end position="60"/>
    </location>
</feature>
<feature type="compositionally biased region" description="Polar residues" evidence="1">
    <location>
        <begin position="47"/>
        <end position="60"/>
    </location>
</feature>
<accession>A0A4R5VVN9</accession>
<keyword evidence="5" id="KW-1185">Reference proteome</keyword>
<sequence length="60" mass="6693">MGKWNEQAAANNNLPPKTIRSSEMLLGNKANHEFSEELSDGGERDQNIQILENSPKNPTK</sequence>
<feature type="compositionally biased region" description="Polar residues" evidence="1">
    <location>
        <begin position="8"/>
        <end position="21"/>
    </location>
</feature>
<comment type="caution">
    <text evidence="3">The sequence shown here is derived from an EMBL/GenBank/DDBJ whole genome shotgun (WGS) entry which is preliminary data.</text>
</comment>
<evidence type="ECO:0000313" key="2">
    <source>
        <dbReference type="EMBL" id="MDQ6597268.1"/>
    </source>
</evidence>
<dbReference type="RefSeq" id="WP_133333625.1">
    <property type="nucleotide sequence ID" value="NZ_JAVGVR010000001.1"/>
</dbReference>
<evidence type="ECO:0000313" key="4">
    <source>
        <dbReference type="Proteomes" id="UP000295132"/>
    </source>
</evidence>
<evidence type="ECO:0000256" key="1">
    <source>
        <dbReference type="SAM" id="MobiDB-lite"/>
    </source>
</evidence>
<dbReference type="AlphaFoldDB" id="A0A4R5VVN9"/>
<protein>
    <submittedName>
        <fullName evidence="3">Uncharacterized protein</fullName>
    </submittedName>
</protein>
<reference evidence="3 4" key="1">
    <citation type="submission" date="2019-03" db="EMBL/GenBank/DDBJ databases">
        <title>Bacillus niacini sp. nov. a Nicotinate-Metabolizing Mesophile Isolated from Soil.</title>
        <authorList>
            <person name="Zhang G."/>
        </authorList>
    </citation>
    <scope>NUCLEOTIDE SEQUENCE [LARGE SCALE GENOMIC DNA]</scope>
    <source>
        <strain evidence="3 4">WN066</strain>
    </source>
</reference>
<dbReference type="EMBL" id="SMYO01000003">
    <property type="protein sequence ID" value="TDK63288.1"/>
    <property type="molecule type" value="Genomic_DNA"/>
</dbReference>
<name>A0A4R5VVN9_9BACI</name>
<dbReference type="Proteomes" id="UP000295132">
    <property type="component" value="Unassembled WGS sequence"/>
</dbReference>
<proteinExistence type="predicted"/>
<dbReference type="EMBL" id="JAVGVR010000001">
    <property type="protein sequence ID" value="MDQ6597268.1"/>
    <property type="molecule type" value="Genomic_DNA"/>
</dbReference>
<evidence type="ECO:0000313" key="5">
    <source>
        <dbReference type="Proteomes" id="UP001178888"/>
    </source>
</evidence>
<dbReference type="Proteomes" id="UP001178888">
    <property type="component" value="Unassembled WGS sequence"/>
</dbReference>
<gene>
    <name evidence="3" type="ORF">E2K98_07535</name>
    <name evidence="2" type="ORF">RCG21_13020</name>
</gene>
<feature type="compositionally biased region" description="Basic and acidic residues" evidence="1">
    <location>
        <begin position="30"/>
        <end position="46"/>
    </location>
</feature>
<reference evidence="2" key="2">
    <citation type="submission" date="2023-08" db="EMBL/GenBank/DDBJ databases">
        <title>Nitrogen cycling bacteria in agricultural field soils.</title>
        <authorList>
            <person name="Jang J."/>
        </authorList>
    </citation>
    <scope>NUCLEOTIDE SEQUENCE</scope>
    <source>
        <strain evidence="2">PS3-36</strain>
    </source>
</reference>
<evidence type="ECO:0000313" key="3">
    <source>
        <dbReference type="EMBL" id="TDK63288.1"/>
    </source>
</evidence>
<organism evidence="3 4">
    <name type="scientific">Bacillus salipaludis</name>
    <dbReference type="NCBI Taxonomy" id="2547811"/>
    <lineage>
        <taxon>Bacteria</taxon>
        <taxon>Bacillati</taxon>
        <taxon>Bacillota</taxon>
        <taxon>Bacilli</taxon>
        <taxon>Bacillales</taxon>
        <taxon>Bacillaceae</taxon>
        <taxon>Bacillus</taxon>
    </lineage>
</organism>